<dbReference type="PANTHER" id="PTHR23537:SF1">
    <property type="entry name" value="SUGAR TRANSPORTER"/>
    <property type="match status" value="1"/>
</dbReference>
<comment type="subcellular location">
    <subcellularLocation>
        <location evidence="1">Cell membrane</location>
        <topology evidence="1">Multi-pass membrane protein</topology>
    </subcellularLocation>
</comment>
<evidence type="ECO:0000256" key="6">
    <source>
        <dbReference type="SAM" id="Phobius"/>
    </source>
</evidence>
<dbReference type="Gene3D" id="1.20.1250.20">
    <property type="entry name" value="MFS general substrate transporter like domains"/>
    <property type="match status" value="2"/>
</dbReference>
<name>A0A3D8PUF1_9BACI</name>
<feature type="transmembrane region" description="Helical" evidence="6">
    <location>
        <begin position="108"/>
        <end position="129"/>
    </location>
</feature>
<keyword evidence="9" id="KW-1185">Reference proteome</keyword>
<feature type="transmembrane region" description="Helical" evidence="6">
    <location>
        <begin position="300"/>
        <end position="317"/>
    </location>
</feature>
<dbReference type="GO" id="GO:0005886">
    <property type="term" value="C:plasma membrane"/>
    <property type="evidence" value="ECO:0007669"/>
    <property type="project" value="UniProtKB-SubCell"/>
</dbReference>
<feature type="transmembrane region" description="Helical" evidence="6">
    <location>
        <begin position="270"/>
        <end position="288"/>
    </location>
</feature>
<feature type="domain" description="Major facilitator superfamily (MFS) profile" evidence="7">
    <location>
        <begin position="9"/>
        <end position="412"/>
    </location>
</feature>
<feature type="transmembrane region" description="Helical" evidence="6">
    <location>
        <begin position="80"/>
        <end position="102"/>
    </location>
</feature>
<evidence type="ECO:0000256" key="4">
    <source>
        <dbReference type="ARBA" id="ARBA00022989"/>
    </source>
</evidence>
<gene>
    <name evidence="8" type="ORF">CWR45_06615</name>
</gene>
<evidence type="ECO:0000313" key="9">
    <source>
        <dbReference type="Proteomes" id="UP000256520"/>
    </source>
</evidence>
<evidence type="ECO:0000259" key="7">
    <source>
        <dbReference type="PROSITE" id="PS50850"/>
    </source>
</evidence>
<dbReference type="InterPro" id="IPR010645">
    <property type="entry name" value="MFS_4"/>
</dbReference>
<dbReference type="Pfam" id="PF06779">
    <property type="entry name" value="MFS_4"/>
    <property type="match status" value="1"/>
</dbReference>
<feature type="transmembrane region" description="Helical" evidence="6">
    <location>
        <begin position="385"/>
        <end position="409"/>
    </location>
</feature>
<feature type="transmembrane region" description="Helical" evidence="6">
    <location>
        <begin position="232"/>
        <end position="250"/>
    </location>
</feature>
<dbReference type="InterPro" id="IPR036259">
    <property type="entry name" value="MFS_trans_sf"/>
</dbReference>
<reference evidence="9" key="1">
    <citation type="submission" date="2017-11" db="EMBL/GenBank/DDBJ databases">
        <authorList>
            <person name="Zhu W."/>
        </authorList>
    </citation>
    <scope>NUCLEOTIDE SEQUENCE [LARGE SCALE GENOMIC DNA]</scope>
    <source>
        <strain evidence="9">CAU 1051</strain>
    </source>
</reference>
<keyword evidence="2" id="KW-0813">Transport</keyword>
<evidence type="ECO:0000256" key="1">
    <source>
        <dbReference type="ARBA" id="ARBA00004651"/>
    </source>
</evidence>
<dbReference type="AlphaFoldDB" id="A0A3D8PUF1"/>
<dbReference type="OrthoDB" id="9797953at2"/>
<dbReference type="RefSeq" id="WP_115749091.1">
    <property type="nucleotide sequence ID" value="NZ_PIOD01000006.1"/>
</dbReference>
<protein>
    <submittedName>
        <fullName evidence="8">MFS transporter</fullName>
    </submittedName>
</protein>
<dbReference type="PROSITE" id="PS50850">
    <property type="entry name" value="MFS"/>
    <property type="match status" value="1"/>
</dbReference>
<keyword evidence="4 6" id="KW-1133">Transmembrane helix</keyword>
<feature type="transmembrane region" description="Helical" evidence="6">
    <location>
        <begin position="47"/>
        <end position="68"/>
    </location>
</feature>
<dbReference type="Proteomes" id="UP000256520">
    <property type="component" value="Unassembled WGS sequence"/>
</dbReference>
<evidence type="ECO:0000256" key="3">
    <source>
        <dbReference type="ARBA" id="ARBA00022692"/>
    </source>
</evidence>
<dbReference type="SUPFAM" id="SSF103473">
    <property type="entry name" value="MFS general substrate transporter"/>
    <property type="match status" value="1"/>
</dbReference>
<accession>A0A3D8PUF1</accession>
<dbReference type="InterPro" id="IPR020846">
    <property type="entry name" value="MFS_dom"/>
</dbReference>
<feature type="transmembrane region" description="Helical" evidence="6">
    <location>
        <begin position="323"/>
        <end position="345"/>
    </location>
</feature>
<evidence type="ECO:0000256" key="2">
    <source>
        <dbReference type="ARBA" id="ARBA00022448"/>
    </source>
</evidence>
<proteinExistence type="predicted"/>
<keyword evidence="5 6" id="KW-0472">Membrane</keyword>
<keyword evidence="3 6" id="KW-0812">Transmembrane</keyword>
<feature type="transmembrane region" description="Helical" evidence="6">
    <location>
        <begin position="141"/>
        <end position="164"/>
    </location>
</feature>
<feature type="transmembrane region" description="Helical" evidence="6">
    <location>
        <begin position="7"/>
        <end position="27"/>
    </location>
</feature>
<evidence type="ECO:0000256" key="5">
    <source>
        <dbReference type="ARBA" id="ARBA00023136"/>
    </source>
</evidence>
<dbReference type="EMBL" id="PIOD01000006">
    <property type="protein sequence ID" value="RDW19743.1"/>
    <property type="molecule type" value="Genomic_DNA"/>
</dbReference>
<dbReference type="PANTHER" id="PTHR23537">
    <property type="match status" value="1"/>
</dbReference>
<evidence type="ECO:0000313" key="8">
    <source>
        <dbReference type="EMBL" id="RDW19743.1"/>
    </source>
</evidence>
<dbReference type="GO" id="GO:0022857">
    <property type="term" value="F:transmembrane transporter activity"/>
    <property type="evidence" value="ECO:0007669"/>
    <property type="project" value="InterPro"/>
</dbReference>
<organism evidence="8 9">
    <name type="scientific">Oceanobacillus chungangensis</name>
    <dbReference type="NCBI Taxonomy" id="1229152"/>
    <lineage>
        <taxon>Bacteria</taxon>
        <taxon>Bacillati</taxon>
        <taxon>Bacillota</taxon>
        <taxon>Bacilli</taxon>
        <taxon>Bacillales</taxon>
        <taxon>Bacillaceae</taxon>
        <taxon>Oceanobacillus</taxon>
    </lineage>
</organism>
<feature type="transmembrane region" description="Helical" evidence="6">
    <location>
        <begin position="170"/>
        <end position="190"/>
    </location>
</feature>
<comment type="caution">
    <text evidence="8">The sequence shown here is derived from an EMBL/GenBank/DDBJ whole genome shotgun (WGS) entry which is preliminary data.</text>
</comment>
<feature type="transmembrane region" description="Helical" evidence="6">
    <location>
        <begin position="357"/>
        <end position="379"/>
    </location>
</feature>
<sequence length="428" mass="46764">MKAFHKGWFVLFIGVLNLLAFLGLGRFSLGTIFPFMKAGLDLTYSEIGIVSSAIFLGYVISASLAGNISVRFSLSAKKMIVFSLILTCAGMFAGALSFNFLSAFCACFLIGIGAGIGNTITLSLIGNWFSPKRKGMAIGIAYSGAGLGMAVSGFVVPIIISLNIDKGWQISWYTMGAVVLIIIPINLLFLNNTPEEVGLKPIDAKNNTELLLHANTELQHDNKEKNVYKNKTIWMTGMIYMAWGFSYIMFSTFLVDYLMKEIHLDKEAAGSFFAFAGLGSIISGYIWGHISDRIGRTSTLFIVLVVQSVILILFGFVHQPVLLLINAIVYAVTLWAIPTTMAASISDFIHPINVPTGIGFITLFFGIGQFISPIVISSIVDFTGFYFIAFIVSSIVCFMGGLGCIKLYMMQKTKSPQRKNIITHHINS</sequence>